<geneLocation type="plasmid" evidence="2">
    <name>unnamed</name>
</geneLocation>
<evidence type="ECO:0000313" key="2">
    <source>
        <dbReference type="EMBL" id="AGP79866.1"/>
    </source>
</evidence>
<dbReference type="Proteomes" id="UP000014909">
    <property type="component" value="Plasmid unnamed"/>
</dbReference>
<dbReference type="Pfam" id="PF06986">
    <property type="entry name" value="F_T4SS_TraN"/>
    <property type="match status" value="2"/>
</dbReference>
<dbReference type="BioCyc" id="AMAC1300253:G12YX-3513-MONOMER"/>
<dbReference type="HOGENOM" id="CLU_350801_0_0_6"/>
<dbReference type="AlphaFoldDB" id="S5ALR3"/>
<dbReference type="InterPro" id="IPR014121">
    <property type="entry name" value="TraN_Ftype"/>
</dbReference>
<evidence type="ECO:0000313" key="3">
    <source>
        <dbReference type="Proteomes" id="UP000014909"/>
    </source>
</evidence>
<sequence>MVVGGDGFESCGIGCYELTIGKEGNNYFEPPCGDECGSQMFTQSRVFNLNLADGFRLSKVTASAEFDDHFELLINNNLAFSQLRRQFSYVQRLPVPPANAGRGFAEQGNDSMGLRDVSFGVLRHINQNANNTYDFTVNTLVGGAGEMLMKIRFYFTDETGEGYGEVITQKPEGCLDKVDPSYKNGGGNTGAGDGSDFGRFDEGEYDYSLCRFDSYVPLEVGDRGYPQEFLDLMGPFYPGDTGNKTWRYELENYRCDPLGGLDYCVVDPETGEEECYTWDELLAQPNQCDILQNDNSCSEVSRQCTPGWDIEVEDESYCFNETVTYSCETNNTIDREIETATNTCAGAIPCSGGDCEFGETESNDRFVEAAVMGSVIQYADSDRSCEIENDPSTCRIFEGEYEYCSTEVTGLGMDCCEEAGGVDILAYVTAANLMIKSNKLAKEGIFGDAIQGGVESVADTASTFGESIKGSWTSFKKSASELGTKAWDAMPKAITQGSETLIGNSTGVVADATGPIAEAFSSTKEAFTGALGSLQQNIYQLAYEALPQELASQLFTQAGGEAVTDAATQELVLNESITNFFSNVMLAYQVYSTIKLALTLLTMCDENESDMGIKLAQRQCFKVGGSYCSKRILGVCIQKRQDHCCYNSILARIIMEQAGPLLGKDMSNCEGLTQEELARLDFDRIDLSEWVGLMIESGEMKSRSNENILTGGGEFVGNRCEQFEVEDPVTGIVTTEERCFKKLEGGRMINSYGRQTVSERTSDRMDGASSYTENMRQGARNMANGIDCSASPAPPCANSASR</sequence>
<evidence type="ECO:0000256" key="1">
    <source>
        <dbReference type="SAM" id="MobiDB-lite"/>
    </source>
</evidence>
<dbReference type="EMBL" id="CP004847">
    <property type="protein sequence ID" value="AGP79866.1"/>
    <property type="molecule type" value="Genomic_DNA"/>
</dbReference>
<reference evidence="2 3" key="1">
    <citation type="journal article" date="2013" name="Genome Biol. Evol.">
        <title>Genomic Diversity of "Deep Ecotype" Alteromonas macleodii Isolates: Evidence for Pan-Mediterranean Clonal Frames.</title>
        <authorList>
            <person name="Lopez-Perez M."/>
            <person name="Gonzaga A."/>
            <person name="Rodriguez-Valera F."/>
        </authorList>
    </citation>
    <scope>NUCLEOTIDE SEQUENCE [LARGE SCALE GENOMIC DNA]</scope>
    <source>
        <strain evidence="3">'English Channel 615'</strain>
        <plasmid evidence="3">Plasmid</plasmid>
    </source>
</reference>
<accession>S5ALR3</accession>
<organism evidence="2 3">
    <name type="scientific">Alteromonas mediterranea 615</name>
    <dbReference type="NCBI Taxonomy" id="1300253"/>
    <lineage>
        <taxon>Bacteria</taxon>
        <taxon>Pseudomonadati</taxon>
        <taxon>Pseudomonadota</taxon>
        <taxon>Gammaproteobacteria</taxon>
        <taxon>Alteromonadales</taxon>
        <taxon>Alteromonadaceae</taxon>
        <taxon>Alteromonas/Salinimonas group</taxon>
        <taxon>Alteromonas</taxon>
    </lineage>
</organism>
<proteinExistence type="predicted"/>
<dbReference type="KEGG" id="amh:I633_22216"/>
<keyword evidence="2" id="KW-0614">Plasmid</keyword>
<gene>
    <name evidence="2" type="ORF">I633_22216</name>
</gene>
<protein>
    <submittedName>
        <fullName evidence="2">Conjugal transfer mating pair stabilization protein TraN</fullName>
    </submittedName>
</protein>
<dbReference type="PATRIC" id="fig|1300253.3.peg.4630"/>
<name>S5ALR3_9ALTE</name>
<feature type="compositionally biased region" description="Low complexity" evidence="1">
    <location>
        <begin position="788"/>
        <end position="802"/>
    </location>
</feature>
<feature type="region of interest" description="Disordered" evidence="1">
    <location>
        <begin position="776"/>
        <end position="802"/>
    </location>
</feature>